<evidence type="ECO:0000313" key="3">
    <source>
        <dbReference type="Proteomes" id="UP000274920"/>
    </source>
</evidence>
<dbReference type="Gene3D" id="2.30.40.10">
    <property type="entry name" value="Urease, subunit C, domain 1"/>
    <property type="match status" value="1"/>
</dbReference>
<reference evidence="2" key="1">
    <citation type="submission" date="2018-10" db="EMBL/GenBank/DDBJ databases">
        <title>Schaedlerella arabinophila gen. nov. sp. nov., isolated from the mouse intestinal tract and comparative analysis with the genome of the closely related altered Schaedler flora strain ASF502.</title>
        <authorList>
            <person name="Miyake S."/>
            <person name="Soh M."/>
            <person name="Seedorf H."/>
        </authorList>
    </citation>
    <scope>NUCLEOTIDE SEQUENCE [LARGE SCALE GENOMIC DNA]</scope>
    <source>
        <strain evidence="2">DSM 106076</strain>
    </source>
</reference>
<dbReference type="SUPFAM" id="SSF51338">
    <property type="entry name" value="Composite domain of metallo-dependent hydrolases"/>
    <property type="match status" value="1"/>
</dbReference>
<dbReference type="CDD" id="cd01293">
    <property type="entry name" value="Bact_CD"/>
    <property type="match status" value="1"/>
</dbReference>
<dbReference type="InterPro" id="IPR013108">
    <property type="entry name" value="Amidohydro_3"/>
</dbReference>
<dbReference type="PANTHER" id="PTHR32027">
    <property type="entry name" value="CYTOSINE DEAMINASE"/>
    <property type="match status" value="1"/>
</dbReference>
<gene>
    <name evidence="2" type="ORF">EBB54_03520</name>
</gene>
<dbReference type="PANTHER" id="PTHR32027:SF0">
    <property type="entry name" value="CYTOSINE DEAMINASE"/>
    <property type="match status" value="1"/>
</dbReference>
<evidence type="ECO:0000259" key="1">
    <source>
        <dbReference type="Pfam" id="PF07969"/>
    </source>
</evidence>
<dbReference type="RefSeq" id="WP_125126368.1">
    <property type="nucleotide sequence ID" value="NZ_RHJS01000002.1"/>
</dbReference>
<dbReference type="GO" id="GO:0016814">
    <property type="term" value="F:hydrolase activity, acting on carbon-nitrogen (but not peptide) bonds, in cyclic amidines"/>
    <property type="evidence" value="ECO:0007669"/>
    <property type="project" value="TreeGrafter"/>
</dbReference>
<name>A0A3R8KS21_9FIRM</name>
<dbReference type="AlphaFoldDB" id="A0A3R8KS21"/>
<dbReference type="InterPro" id="IPR011059">
    <property type="entry name" value="Metal-dep_hydrolase_composite"/>
</dbReference>
<dbReference type="Proteomes" id="UP000274920">
    <property type="component" value="Unassembled WGS sequence"/>
</dbReference>
<feature type="domain" description="Amidohydrolase 3" evidence="1">
    <location>
        <begin position="95"/>
        <end position="409"/>
    </location>
</feature>
<dbReference type="InterPro" id="IPR052349">
    <property type="entry name" value="Metallo-hydrolase_Enzymes"/>
</dbReference>
<keyword evidence="3" id="KW-1185">Reference proteome</keyword>
<evidence type="ECO:0000313" key="2">
    <source>
        <dbReference type="EMBL" id="RRK30554.1"/>
    </source>
</evidence>
<dbReference type="Gene3D" id="3.20.20.140">
    <property type="entry name" value="Metal-dependent hydrolases"/>
    <property type="match status" value="1"/>
</dbReference>
<protein>
    <recommendedName>
        <fullName evidence="1">Amidohydrolase 3 domain-containing protein</fullName>
    </recommendedName>
</protein>
<comment type="caution">
    <text evidence="2">The sequence shown here is derived from an EMBL/GenBank/DDBJ whole genome shotgun (WGS) entry which is preliminary data.</text>
</comment>
<dbReference type="SUPFAM" id="SSF51556">
    <property type="entry name" value="Metallo-dependent hydrolases"/>
    <property type="match status" value="1"/>
</dbReference>
<dbReference type="InterPro" id="IPR032466">
    <property type="entry name" value="Metal_Hydrolase"/>
</dbReference>
<proteinExistence type="predicted"/>
<dbReference type="EMBL" id="RHJS01000002">
    <property type="protein sequence ID" value="RRK30554.1"/>
    <property type="molecule type" value="Genomic_DNA"/>
</dbReference>
<sequence length="421" mass="47237">MLLIKKANINGTGTIADILIDENGKYKEISENITASDGTKVIEANSMMACPTFVNTHMHFDKAYTSYEQGRQSFGKENWISSTEETLEDAIFVMHERIRKYTPEDVARRAERAIRDCVMYGTTKLRSNIDISMLDPNLNAVKGLLLAKEATKDICDLQLVAFPQEGIYCDPGTDKLMEEAMEMGCDVVGGMPAAELLDEHARAHVDFVFDMAEKYHALIDMHIDQSKDMFDRSLEYTAWKTMERGWQGRVTGGHCTSITYQNQSHAIKVMKMLKNADVNICANTQTMAIMGIDQEPRTRGVTRIREMVDMGINVITAQDTICDGFHLYGTGDPLDYGLVGCYCAQYNTPETARIMWDMLTSRSARAFDPDAKYGIQIGNDADLNIVDAPSVHEAIRIRASRPYILRRGKVIAGFERKAAML</sequence>
<dbReference type="Pfam" id="PF07969">
    <property type="entry name" value="Amidohydro_3"/>
    <property type="match status" value="1"/>
</dbReference>
<accession>A0A3R8KS21</accession>
<organism evidence="2 3">
    <name type="scientific">Schaedlerella arabinosiphila</name>
    <dbReference type="NCBI Taxonomy" id="2044587"/>
    <lineage>
        <taxon>Bacteria</taxon>
        <taxon>Bacillati</taxon>
        <taxon>Bacillota</taxon>
        <taxon>Clostridia</taxon>
        <taxon>Lachnospirales</taxon>
        <taxon>Lachnospiraceae</taxon>
        <taxon>Schaedlerella</taxon>
    </lineage>
</organism>